<comment type="caution">
    <text evidence="1">The sequence shown here is derived from an EMBL/GenBank/DDBJ whole genome shotgun (WGS) entry which is preliminary data.</text>
</comment>
<organism evidence="1">
    <name type="scientific">invertebrate metagenome</name>
    <dbReference type="NCBI Taxonomy" id="1711999"/>
    <lineage>
        <taxon>unclassified sequences</taxon>
        <taxon>metagenomes</taxon>
        <taxon>organismal metagenomes</taxon>
    </lineage>
</organism>
<reference evidence="1" key="1">
    <citation type="journal article" date="2017" name="Appl. Environ. Microbiol.">
        <title>Molecular characterization of an Endozoicomonas-like organism causing infection in king scallop Pecten maximus L.</title>
        <authorList>
            <person name="Cano I."/>
            <person name="van Aerle R."/>
            <person name="Ross S."/>
            <person name="Verner-Jeffreys D.W."/>
            <person name="Paley R.K."/>
            <person name="Rimmer G."/>
            <person name="Ryder D."/>
            <person name="Hooper P."/>
            <person name="Stone D."/>
            <person name="Feist S.W."/>
        </authorList>
    </citation>
    <scope>NUCLEOTIDE SEQUENCE</scope>
</reference>
<gene>
    <name evidence="1" type="ORF">CI610_03587</name>
</gene>
<accession>A0A2H9T2R8</accession>
<name>A0A2H9T2R8_9ZZZZ</name>
<dbReference type="EMBL" id="NSIT01000556">
    <property type="protein sequence ID" value="PJE77489.1"/>
    <property type="molecule type" value="Genomic_DNA"/>
</dbReference>
<proteinExistence type="predicted"/>
<protein>
    <submittedName>
        <fullName evidence="1">Uncharacterized protein</fullName>
    </submittedName>
</protein>
<dbReference type="AlphaFoldDB" id="A0A2H9T2R8"/>
<evidence type="ECO:0000313" key="1">
    <source>
        <dbReference type="EMBL" id="PJE77489.1"/>
    </source>
</evidence>
<sequence>MNESISIDRCHRIGVRHSGKHRSIVAKFANYKEREKQSKKPKDFWKLIDNLHKQTVNKDIGLNTLYEYFKEINNTDHNESCDFINTSNDLLDIPITENEMSSTVKSLNKRPNGPVSLTWLYSNFEVD</sequence>